<organism evidence="1 2">
    <name type="scientific">Streptosporangium pseudovulgare</name>
    <dbReference type="NCBI Taxonomy" id="35765"/>
    <lineage>
        <taxon>Bacteria</taxon>
        <taxon>Bacillati</taxon>
        <taxon>Actinomycetota</taxon>
        <taxon>Actinomycetes</taxon>
        <taxon>Streptosporangiales</taxon>
        <taxon>Streptosporangiaceae</taxon>
        <taxon>Streptosporangium</taxon>
    </lineage>
</organism>
<reference evidence="2" key="1">
    <citation type="journal article" date="2019" name="Int. J. Syst. Evol. Microbiol.">
        <title>The Global Catalogue of Microorganisms (GCM) 10K type strain sequencing project: providing services to taxonomists for standard genome sequencing and annotation.</title>
        <authorList>
            <consortium name="The Broad Institute Genomics Platform"/>
            <consortium name="The Broad Institute Genome Sequencing Center for Infectious Disease"/>
            <person name="Wu L."/>
            <person name="Ma J."/>
        </authorList>
    </citation>
    <scope>NUCLEOTIDE SEQUENCE [LARGE SCALE GENOMIC DNA]</scope>
    <source>
        <strain evidence="2">JCM 3115</strain>
    </source>
</reference>
<gene>
    <name evidence="1" type="ORF">GCM10010140_74280</name>
</gene>
<sequence length="292" mass="31477">MWTRLRGDGQIFLHVVYTSRPEGSARSCASMPGVPRYVMIAVLVLLVAGCSSGAKAAPEIAGYVETYLQAHPDVKRVAKKGTESATVVIKGRDQDVFADLGAGLRGRLIRTGGAAYMQMLGEEVAPGKTWDKITEEHEPYNLFGIGVVTSQAMTLVNSHRVHALLAARGRASGPASDGGLDRYTVAIDVQAALGELDLGAFLEVYDPLPLTQDTENEYALVQAGDKAAQVRLREELLKEFGAQATYELWLDGQGRPARQRLTAKTPAEVTFSHWGDTTVTAPPADQVRALTR</sequence>
<evidence type="ECO:0000313" key="1">
    <source>
        <dbReference type="EMBL" id="GGQ33356.1"/>
    </source>
</evidence>
<comment type="caution">
    <text evidence="1">The sequence shown here is derived from an EMBL/GenBank/DDBJ whole genome shotgun (WGS) entry which is preliminary data.</text>
</comment>
<keyword evidence="2" id="KW-1185">Reference proteome</keyword>
<name>A0ABQ2RIS9_9ACTN</name>
<dbReference type="EMBL" id="BMQJ01000033">
    <property type="protein sequence ID" value="GGQ33356.1"/>
    <property type="molecule type" value="Genomic_DNA"/>
</dbReference>
<evidence type="ECO:0008006" key="3">
    <source>
        <dbReference type="Google" id="ProtNLM"/>
    </source>
</evidence>
<evidence type="ECO:0000313" key="2">
    <source>
        <dbReference type="Proteomes" id="UP000611554"/>
    </source>
</evidence>
<protein>
    <recommendedName>
        <fullName evidence="3">Lipoprotein</fullName>
    </recommendedName>
</protein>
<proteinExistence type="predicted"/>
<accession>A0ABQ2RIS9</accession>
<dbReference type="Gene3D" id="2.50.20.20">
    <property type="match status" value="1"/>
</dbReference>
<dbReference type="Proteomes" id="UP000611554">
    <property type="component" value="Unassembled WGS sequence"/>
</dbReference>